<evidence type="ECO:0000313" key="1">
    <source>
        <dbReference type="EMBL" id="TBU57243.1"/>
    </source>
</evidence>
<dbReference type="STRING" id="114155.A0A4Q9PS51"/>
<reference evidence="1 2" key="1">
    <citation type="submission" date="2019-01" db="EMBL/GenBank/DDBJ databases">
        <title>Draft genome sequences of three monokaryotic isolates of the white-rot basidiomycete fungus Dichomitus squalens.</title>
        <authorList>
            <consortium name="DOE Joint Genome Institute"/>
            <person name="Lopez S.C."/>
            <person name="Andreopoulos B."/>
            <person name="Pangilinan J."/>
            <person name="Lipzen A."/>
            <person name="Riley R."/>
            <person name="Ahrendt S."/>
            <person name="Ng V."/>
            <person name="Barry K."/>
            <person name="Daum C."/>
            <person name="Grigoriev I.V."/>
            <person name="Hilden K.S."/>
            <person name="Makela M.R."/>
            <person name="de Vries R.P."/>
        </authorList>
    </citation>
    <scope>NUCLEOTIDE SEQUENCE [LARGE SCALE GENOMIC DNA]</scope>
    <source>
        <strain evidence="1 2">CBS 464.89</strain>
    </source>
</reference>
<gene>
    <name evidence="1" type="ORF">BD310DRAFT_822081</name>
</gene>
<feature type="non-terminal residue" evidence="1">
    <location>
        <position position="1"/>
    </location>
</feature>
<dbReference type="Proteomes" id="UP000292082">
    <property type="component" value="Unassembled WGS sequence"/>
</dbReference>
<organism evidence="1 2">
    <name type="scientific">Dichomitus squalens</name>
    <dbReference type="NCBI Taxonomy" id="114155"/>
    <lineage>
        <taxon>Eukaryota</taxon>
        <taxon>Fungi</taxon>
        <taxon>Dikarya</taxon>
        <taxon>Basidiomycota</taxon>
        <taxon>Agaricomycotina</taxon>
        <taxon>Agaricomycetes</taxon>
        <taxon>Polyporales</taxon>
        <taxon>Polyporaceae</taxon>
        <taxon>Dichomitus</taxon>
    </lineage>
</organism>
<proteinExistence type="predicted"/>
<sequence length="75" mass="8124">TCAQTRACACGHPRSLNCHPGPCPPCQVTTLHACYCGKETTSFRYPNPSQGRATTELSGHQFVGRKFNCGNHACR</sequence>
<evidence type="ECO:0000313" key="2">
    <source>
        <dbReference type="Proteomes" id="UP000292082"/>
    </source>
</evidence>
<dbReference type="AlphaFoldDB" id="A0A4Q9PS51"/>
<accession>A0A4Q9PS51</accession>
<protein>
    <submittedName>
        <fullName evidence="1">Uncharacterized protein</fullName>
    </submittedName>
</protein>
<dbReference type="EMBL" id="ML145140">
    <property type="protein sequence ID" value="TBU57243.1"/>
    <property type="molecule type" value="Genomic_DNA"/>
</dbReference>
<name>A0A4Q9PS51_9APHY</name>
<keyword evidence="2" id="KW-1185">Reference proteome</keyword>